<feature type="transmembrane region" description="Helical" evidence="11">
    <location>
        <begin position="27"/>
        <end position="46"/>
    </location>
</feature>
<evidence type="ECO:0000256" key="5">
    <source>
        <dbReference type="ARBA" id="ARBA00022692"/>
    </source>
</evidence>
<evidence type="ECO:0000256" key="11">
    <source>
        <dbReference type="RuleBase" id="RU363032"/>
    </source>
</evidence>
<dbReference type="Proteomes" id="UP000526233">
    <property type="component" value="Unassembled WGS sequence"/>
</dbReference>
<reference evidence="13 16" key="2">
    <citation type="submission" date="2018-11" db="EMBL/GenBank/DDBJ databases">
        <title>Genome sequencing and analysis.</title>
        <authorList>
            <person name="Huang Y.-T."/>
        </authorList>
    </citation>
    <scope>NUCLEOTIDE SEQUENCE [LARGE SCALE GENOMIC DNA]</scope>
    <source>
        <strain evidence="13 16">SHIN</strain>
    </source>
</reference>
<evidence type="ECO:0000256" key="1">
    <source>
        <dbReference type="ARBA" id="ARBA00004429"/>
    </source>
</evidence>
<comment type="caution">
    <text evidence="14">The sequence shown here is derived from an EMBL/GenBank/DDBJ whole genome shotgun (WGS) entry which is preliminary data.</text>
</comment>
<dbReference type="RefSeq" id="WP_007880185.1">
    <property type="nucleotide sequence ID" value="NZ_CAXURC020000002.1"/>
</dbReference>
<feature type="transmembrane region" description="Helical" evidence="11">
    <location>
        <begin position="90"/>
        <end position="114"/>
    </location>
</feature>
<organism evidence="14 15">
    <name type="scientific">Brucella pseudogrignonensis</name>
    <dbReference type="NCBI Taxonomy" id="419475"/>
    <lineage>
        <taxon>Bacteria</taxon>
        <taxon>Pseudomonadati</taxon>
        <taxon>Pseudomonadota</taxon>
        <taxon>Alphaproteobacteria</taxon>
        <taxon>Hyphomicrobiales</taxon>
        <taxon>Brucellaceae</taxon>
        <taxon>Brucella/Ochrobactrum group</taxon>
        <taxon>Brucella</taxon>
    </lineage>
</organism>
<dbReference type="SUPFAM" id="SSF161098">
    <property type="entry name" value="MetI-like"/>
    <property type="match status" value="1"/>
</dbReference>
<dbReference type="GO" id="GO:0015031">
    <property type="term" value="P:protein transport"/>
    <property type="evidence" value="ECO:0007669"/>
    <property type="project" value="UniProtKB-KW"/>
</dbReference>
<dbReference type="PANTHER" id="PTHR43386">
    <property type="entry name" value="OLIGOPEPTIDE TRANSPORT SYSTEM PERMEASE PROTEIN APPC"/>
    <property type="match status" value="1"/>
</dbReference>
<keyword evidence="5 11" id="KW-0812">Transmembrane</keyword>
<dbReference type="EMBL" id="PKQI01000001">
    <property type="protein sequence ID" value="NNV20155.1"/>
    <property type="molecule type" value="Genomic_DNA"/>
</dbReference>
<dbReference type="STRING" id="419475.A8A54_16495"/>
<evidence type="ECO:0000256" key="3">
    <source>
        <dbReference type="ARBA" id="ARBA00022448"/>
    </source>
</evidence>
<evidence type="ECO:0000256" key="10">
    <source>
        <dbReference type="ARBA" id="ARBA00025454"/>
    </source>
</evidence>
<comment type="similarity">
    <text evidence="2 11">Belongs to the binding-protein-dependent transport system permease family.</text>
</comment>
<dbReference type="GO" id="GO:0015833">
    <property type="term" value="P:peptide transport"/>
    <property type="evidence" value="ECO:0007669"/>
    <property type="project" value="UniProtKB-KW"/>
</dbReference>
<dbReference type="PROSITE" id="PS50928">
    <property type="entry name" value="ABC_TM1"/>
    <property type="match status" value="1"/>
</dbReference>
<dbReference type="Proteomes" id="UP000216188">
    <property type="component" value="Unassembled WGS sequence"/>
</dbReference>
<comment type="subcellular location">
    <subcellularLocation>
        <location evidence="1">Cell inner membrane</location>
        <topology evidence="1">Multi-pass membrane protein</topology>
    </subcellularLocation>
    <subcellularLocation>
        <location evidence="11">Cell membrane</location>
        <topology evidence="11">Multi-pass membrane protein</topology>
    </subcellularLocation>
</comment>
<comment type="function">
    <text evidence="10">Probably part of an ABC transporter complex that could be involved in peptide import. Probably responsible for the translocation of the substrate across the membrane.</text>
</comment>
<evidence type="ECO:0000256" key="6">
    <source>
        <dbReference type="ARBA" id="ARBA00022856"/>
    </source>
</evidence>
<keyword evidence="8 11" id="KW-1133">Transmembrane helix</keyword>
<evidence type="ECO:0000313" key="15">
    <source>
        <dbReference type="Proteomes" id="UP000216188"/>
    </source>
</evidence>
<evidence type="ECO:0000313" key="13">
    <source>
        <dbReference type="EMBL" id="NNV20155.1"/>
    </source>
</evidence>
<dbReference type="Pfam" id="PF00528">
    <property type="entry name" value="BPD_transp_1"/>
    <property type="match status" value="1"/>
</dbReference>
<feature type="transmembrane region" description="Helical" evidence="11">
    <location>
        <begin position="126"/>
        <end position="146"/>
    </location>
</feature>
<keyword evidence="4" id="KW-1003">Cell membrane</keyword>
<sequence>MSNISTSEIAGSPREIPTPRLALRGKFGLLIILLWVVAAIFAPLLAPYEPNSSDLMAFLQEPSFNNGHWLGTDDLGRDILSRVFYGARPVLLVATVATLLSALIGSLLGIVAGLSNRLLDQIIARIAEIQLTIPGLVLALLALALFGSRLENLILILALESWPLHFRVARSYTLNARNQGYMEAAWLAGVPLWKSVLRHIVPGLLPLLIATSTISAAFIIMTEAGLSFIGLGIQPPTADWGLMIAQGKSQLGAAWWLSLMPALALLSLLFGVQLLGDALSSRLSARETGEPA</sequence>
<feature type="domain" description="ABC transmembrane type-1" evidence="12">
    <location>
        <begin position="87"/>
        <end position="276"/>
    </location>
</feature>
<dbReference type="InterPro" id="IPR000515">
    <property type="entry name" value="MetI-like"/>
</dbReference>
<evidence type="ECO:0000256" key="2">
    <source>
        <dbReference type="ARBA" id="ARBA00009306"/>
    </source>
</evidence>
<evidence type="ECO:0000259" key="12">
    <source>
        <dbReference type="PROSITE" id="PS50928"/>
    </source>
</evidence>
<dbReference type="InterPro" id="IPR050366">
    <property type="entry name" value="BP-dependent_transpt_permease"/>
</dbReference>
<name>A0A256G166_9HYPH</name>
<dbReference type="GO" id="GO:0005886">
    <property type="term" value="C:plasma membrane"/>
    <property type="evidence" value="ECO:0007669"/>
    <property type="project" value="UniProtKB-SubCell"/>
</dbReference>
<protein>
    <submittedName>
        <fullName evidence="13">ABC transporter permease</fullName>
    </submittedName>
    <submittedName>
        <fullName evidence="14">N-terminal TM domain of oligopeptide transport permease C family protein</fullName>
    </submittedName>
</protein>
<evidence type="ECO:0000313" key="16">
    <source>
        <dbReference type="Proteomes" id="UP000526233"/>
    </source>
</evidence>
<dbReference type="Gene3D" id="1.10.3720.10">
    <property type="entry name" value="MetI-like"/>
    <property type="match status" value="1"/>
</dbReference>
<feature type="transmembrane region" description="Helical" evidence="11">
    <location>
        <begin position="204"/>
        <end position="233"/>
    </location>
</feature>
<accession>A0A256G166</accession>
<dbReference type="InterPro" id="IPR025966">
    <property type="entry name" value="OppC_N"/>
</dbReference>
<gene>
    <name evidence="14" type="ORF">CEV34_5347</name>
    <name evidence="13" type="ORF">EHE22_06890</name>
</gene>
<keyword evidence="15" id="KW-1185">Reference proteome</keyword>
<dbReference type="PANTHER" id="PTHR43386:SF1">
    <property type="entry name" value="D,D-DIPEPTIDE TRANSPORT SYSTEM PERMEASE PROTEIN DDPC-RELATED"/>
    <property type="match status" value="1"/>
</dbReference>
<dbReference type="Pfam" id="PF12911">
    <property type="entry name" value="OppC_N"/>
    <property type="match status" value="1"/>
</dbReference>
<reference evidence="14 15" key="1">
    <citation type="submission" date="2017-07" db="EMBL/GenBank/DDBJ databases">
        <title>Phylogenetic study on the rhizospheric bacterium Ochrobactrum sp. A44.</title>
        <authorList>
            <person name="Krzyzanowska D.M."/>
            <person name="Ossowicki A."/>
            <person name="Rajewska M."/>
            <person name="Maciag T."/>
            <person name="Kaczynski Z."/>
            <person name="Czerwicka M."/>
            <person name="Jafra S."/>
        </authorList>
    </citation>
    <scope>NUCLEOTIDE SEQUENCE [LARGE SCALE GENOMIC DNA]</scope>
    <source>
        <strain evidence="14 15">CCUG 30717</strain>
    </source>
</reference>
<evidence type="ECO:0000256" key="8">
    <source>
        <dbReference type="ARBA" id="ARBA00022989"/>
    </source>
</evidence>
<dbReference type="CDD" id="cd06261">
    <property type="entry name" value="TM_PBP2"/>
    <property type="match status" value="1"/>
</dbReference>
<keyword evidence="9 11" id="KW-0472">Membrane</keyword>
<feature type="transmembrane region" description="Helical" evidence="11">
    <location>
        <begin position="253"/>
        <end position="276"/>
    </location>
</feature>
<dbReference type="EMBL" id="NNRM01000052">
    <property type="protein sequence ID" value="OYR20834.1"/>
    <property type="molecule type" value="Genomic_DNA"/>
</dbReference>
<evidence type="ECO:0000256" key="7">
    <source>
        <dbReference type="ARBA" id="ARBA00022927"/>
    </source>
</evidence>
<evidence type="ECO:0000256" key="9">
    <source>
        <dbReference type="ARBA" id="ARBA00023136"/>
    </source>
</evidence>
<keyword evidence="7" id="KW-0653">Protein transport</keyword>
<dbReference type="InterPro" id="IPR035906">
    <property type="entry name" value="MetI-like_sf"/>
</dbReference>
<dbReference type="AlphaFoldDB" id="A0A256G166"/>
<keyword evidence="6" id="KW-0571">Peptide transport</keyword>
<evidence type="ECO:0000256" key="4">
    <source>
        <dbReference type="ARBA" id="ARBA00022475"/>
    </source>
</evidence>
<proteinExistence type="inferred from homology"/>
<dbReference type="GO" id="GO:0055085">
    <property type="term" value="P:transmembrane transport"/>
    <property type="evidence" value="ECO:0007669"/>
    <property type="project" value="InterPro"/>
</dbReference>
<evidence type="ECO:0000313" key="14">
    <source>
        <dbReference type="EMBL" id="OYR20834.1"/>
    </source>
</evidence>
<keyword evidence="3 11" id="KW-0813">Transport</keyword>